<keyword evidence="1" id="KW-0238">DNA-binding</keyword>
<dbReference type="OrthoDB" id="73827at2"/>
<dbReference type="PANTHER" id="PTHR46797:SF10">
    <property type="entry name" value="BLR1115 PROTEIN"/>
    <property type="match status" value="1"/>
</dbReference>
<keyword evidence="4" id="KW-1185">Reference proteome</keyword>
<dbReference type="EMBL" id="QLTA01000009">
    <property type="protein sequence ID" value="RAR84856.1"/>
    <property type="molecule type" value="Genomic_DNA"/>
</dbReference>
<dbReference type="InterPro" id="IPR050807">
    <property type="entry name" value="TransReg_Diox_bact_type"/>
</dbReference>
<sequence>MMDEDSTPSPDDSGINERIARRVRELRAMRDYTLDALAARCGVSRSMISLIERGATSPTAVVLDKLAGGLGVPLASLFGGEREGEPAQPLVRRARQSLWRDPESGYVRRALSPPGWPSPLQLVEVSFPPGARVAYETGGREKAVQQQIWVLQGRIDITLGAQLHELHKGDCLALRLDQPLLYHNPTAQPARYIVALCDAPAPAGAGSA</sequence>
<dbReference type="Proteomes" id="UP000248856">
    <property type="component" value="Unassembled WGS sequence"/>
</dbReference>
<gene>
    <name evidence="3" type="ORF">AX018_100988</name>
</gene>
<dbReference type="PROSITE" id="PS50943">
    <property type="entry name" value="HTH_CROC1"/>
    <property type="match status" value="1"/>
</dbReference>
<dbReference type="AlphaFoldDB" id="A0A328ZRE2"/>
<organism evidence="3 4">
    <name type="scientific">Paracidovorax anthurii</name>
    <dbReference type="NCBI Taxonomy" id="78229"/>
    <lineage>
        <taxon>Bacteria</taxon>
        <taxon>Pseudomonadati</taxon>
        <taxon>Pseudomonadota</taxon>
        <taxon>Betaproteobacteria</taxon>
        <taxon>Burkholderiales</taxon>
        <taxon>Comamonadaceae</taxon>
        <taxon>Paracidovorax</taxon>
    </lineage>
</organism>
<dbReference type="GO" id="GO:0003700">
    <property type="term" value="F:DNA-binding transcription factor activity"/>
    <property type="evidence" value="ECO:0007669"/>
    <property type="project" value="TreeGrafter"/>
</dbReference>
<dbReference type="SUPFAM" id="SSF47413">
    <property type="entry name" value="lambda repressor-like DNA-binding domains"/>
    <property type="match status" value="1"/>
</dbReference>
<dbReference type="InterPro" id="IPR014710">
    <property type="entry name" value="RmlC-like_jellyroll"/>
</dbReference>
<proteinExistence type="predicted"/>
<dbReference type="SMART" id="SM00530">
    <property type="entry name" value="HTH_XRE"/>
    <property type="match status" value="1"/>
</dbReference>
<reference evidence="3 4" key="1">
    <citation type="submission" date="2018-06" db="EMBL/GenBank/DDBJ databases">
        <title>Genomic Encyclopedia of Archaeal and Bacterial Type Strains, Phase II (KMG-II): from individual species to whole genera.</title>
        <authorList>
            <person name="Goeker M."/>
        </authorList>
    </citation>
    <scope>NUCLEOTIDE SEQUENCE [LARGE SCALE GENOMIC DNA]</scope>
    <source>
        <strain evidence="3 4">CFPB 3232</strain>
    </source>
</reference>
<dbReference type="Gene3D" id="1.10.260.40">
    <property type="entry name" value="lambda repressor-like DNA-binding domains"/>
    <property type="match status" value="1"/>
</dbReference>
<dbReference type="InterPro" id="IPR010982">
    <property type="entry name" value="Lambda_DNA-bd_dom_sf"/>
</dbReference>
<dbReference type="Pfam" id="PF01381">
    <property type="entry name" value="HTH_3"/>
    <property type="match status" value="1"/>
</dbReference>
<accession>A0A328ZRE2</accession>
<dbReference type="CDD" id="cd00093">
    <property type="entry name" value="HTH_XRE"/>
    <property type="match status" value="1"/>
</dbReference>
<evidence type="ECO:0000259" key="2">
    <source>
        <dbReference type="PROSITE" id="PS50943"/>
    </source>
</evidence>
<evidence type="ECO:0000313" key="4">
    <source>
        <dbReference type="Proteomes" id="UP000248856"/>
    </source>
</evidence>
<name>A0A328ZRE2_9BURK</name>
<feature type="domain" description="HTH cro/C1-type" evidence="2">
    <location>
        <begin position="23"/>
        <end position="77"/>
    </location>
</feature>
<dbReference type="CDD" id="cd02209">
    <property type="entry name" value="cupin_XRE_C"/>
    <property type="match status" value="1"/>
</dbReference>
<dbReference type="InterPro" id="IPR011051">
    <property type="entry name" value="RmlC_Cupin_sf"/>
</dbReference>
<evidence type="ECO:0000256" key="1">
    <source>
        <dbReference type="ARBA" id="ARBA00023125"/>
    </source>
</evidence>
<protein>
    <submittedName>
        <fullName evidence="3">Transcriptional regulator with XRE-family HTH domain</fullName>
    </submittedName>
</protein>
<evidence type="ECO:0000313" key="3">
    <source>
        <dbReference type="EMBL" id="RAR84856.1"/>
    </source>
</evidence>
<dbReference type="PANTHER" id="PTHR46797">
    <property type="entry name" value="HTH-TYPE TRANSCRIPTIONAL REGULATOR"/>
    <property type="match status" value="1"/>
</dbReference>
<dbReference type="Gene3D" id="2.60.120.10">
    <property type="entry name" value="Jelly Rolls"/>
    <property type="match status" value="1"/>
</dbReference>
<dbReference type="GO" id="GO:0003677">
    <property type="term" value="F:DNA binding"/>
    <property type="evidence" value="ECO:0007669"/>
    <property type="project" value="UniProtKB-KW"/>
</dbReference>
<dbReference type="GO" id="GO:0005829">
    <property type="term" value="C:cytosol"/>
    <property type="evidence" value="ECO:0007669"/>
    <property type="project" value="TreeGrafter"/>
</dbReference>
<dbReference type="InterPro" id="IPR001387">
    <property type="entry name" value="Cro/C1-type_HTH"/>
</dbReference>
<dbReference type="SUPFAM" id="SSF51182">
    <property type="entry name" value="RmlC-like cupins"/>
    <property type="match status" value="1"/>
</dbReference>
<comment type="caution">
    <text evidence="3">The sequence shown here is derived from an EMBL/GenBank/DDBJ whole genome shotgun (WGS) entry which is preliminary data.</text>
</comment>